<evidence type="ECO:0000313" key="2">
    <source>
        <dbReference type="EMBL" id="EEB33885.1"/>
    </source>
</evidence>
<proteinExistence type="predicted"/>
<dbReference type="Proteomes" id="UP000003676">
    <property type="component" value="Unassembled WGS sequence"/>
</dbReference>
<sequence length="106" mass="11355">MKTLYAILAVLFAFVCAYAGGDHMRPPVHVNMLGRIGIFILAAPLAYIGALIGDFIRQLAIPDSIITTGGMASILKEKFFWFIVPQLVGCVIGGALGGVIIIKVFF</sequence>
<protein>
    <submittedName>
        <fullName evidence="2">Uncharacterized protein</fullName>
    </submittedName>
</protein>
<evidence type="ECO:0000256" key="1">
    <source>
        <dbReference type="SAM" id="Phobius"/>
    </source>
</evidence>
<gene>
    <name evidence="2" type="ORF">DESPIG_01175</name>
</gene>
<dbReference type="AlphaFoldDB" id="B6WSX3"/>
<keyword evidence="1" id="KW-0472">Membrane</keyword>
<name>B6WSX3_9BACT</name>
<comment type="caution">
    <text evidence="2">The sequence shown here is derived from an EMBL/GenBank/DDBJ whole genome shotgun (WGS) entry which is preliminary data.</text>
</comment>
<organism evidence="2 3">
    <name type="scientific">Desulfovibrio piger ATCC 29098</name>
    <dbReference type="NCBI Taxonomy" id="411464"/>
    <lineage>
        <taxon>Bacteria</taxon>
        <taxon>Pseudomonadati</taxon>
        <taxon>Thermodesulfobacteriota</taxon>
        <taxon>Desulfovibrionia</taxon>
        <taxon>Desulfovibrionales</taxon>
        <taxon>Desulfovibrionaceae</taxon>
        <taxon>Desulfovibrio</taxon>
    </lineage>
</organism>
<dbReference type="RefSeq" id="WP_006005689.1">
    <property type="nucleotide sequence ID" value="NZ_DS996355.1"/>
</dbReference>
<keyword evidence="1" id="KW-1133">Transmembrane helix</keyword>
<dbReference type="HOGENOM" id="CLU_165487_0_0_7"/>
<reference evidence="2 3" key="2">
    <citation type="submission" date="2008-10" db="EMBL/GenBank/DDBJ databases">
        <authorList>
            <person name="Fulton L."/>
            <person name="Clifton S."/>
            <person name="Fulton B."/>
            <person name="Xu J."/>
            <person name="Minx P."/>
            <person name="Pepin K.H."/>
            <person name="Johnson M."/>
            <person name="Bhonagiri V."/>
            <person name="Nash W.E."/>
            <person name="Mardis E.R."/>
            <person name="Wilson R.K."/>
        </authorList>
    </citation>
    <scope>NUCLEOTIDE SEQUENCE [LARGE SCALE GENOMIC DNA]</scope>
    <source>
        <strain evidence="2 3">ATCC 29098</strain>
    </source>
</reference>
<evidence type="ECO:0000313" key="3">
    <source>
        <dbReference type="Proteomes" id="UP000003676"/>
    </source>
</evidence>
<reference evidence="2 3" key="1">
    <citation type="submission" date="2008-10" db="EMBL/GenBank/DDBJ databases">
        <title>Draft genome sequence of Desulvovibrio piger (ATCC 29098).</title>
        <authorList>
            <person name="Sudarsanam P."/>
            <person name="Ley R."/>
            <person name="Guruge J."/>
            <person name="Turnbaugh P.J."/>
            <person name="Mahowald M."/>
            <person name="Liep D."/>
            <person name="Gordon J."/>
        </authorList>
    </citation>
    <scope>NUCLEOTIDE SEQUENCE [LARGE SCALE GENOMIC DNA]</scope>
    <source>
        <strain evidence="2 3">ATCC 29098</strain>
    </source>
</reference>
<accession>B6WSX3</accession>
<dbReference type="EMBL" id="ABXU01000029">
    <property type="protein sequence ID" value="EEB33885.1"/>
    <property type="molecule type" value="Genomic_DNA"/>
</dbReference>
<dbReference type="OrthoDB" id="6198573at2"/>
<feature type="transmembrane region" description="Helical" evidence="1">
    <location>
        <begin position="79"/>
        <end position="102"/>
    </location>
</feature>
<feature type="transmembrane region" description="Helical" evidence="1">
    <location>
        <begin position="35"/>
        <end position="56"/>
    </location>
</feature>
<keyword evidence="1" id="KW-0812">Transmembrane</keyword>